<feature type="modified residue" description="Phosphoserine" evidence="19">
    <location>
        <position position="104"/>
    </location>
</feature>
<comment type="caution">
    <text evidence="22">The sequence shown here is derived from an EMBL/GenBank/DDBJ whole genome shotgun (WGS) entry which is preliminary data.</text>
</comment>
<accession>A0A4Y9ADM2</accession>
<dbReference type="OrthoDB" id="9806254at2"/>
<dbReference type="GO" id="GO:0051287">
    <property type="term" value="F:NAD binding"/>
    <property type="evidence" value="ECO:0007669"/>
    <property type="project" value="InterPro"/>
</dbReference>
<dbReference type="GO" id="GO:0006097">
    <property type="term" value="P:glyoxylate cycle"/>
    <property type="evidence" value="ECO:0007669"/>
    <property type="project" value="UniProtKB-KW"/>
</dbReference>
<keyword evidence="11" id="KW-0560">Oxidoreductase</keyword>
<comment type="function">
    <text evidence="14">Catalyzes the oxidative decarboxylation of isocitrate to 2-oxoglutarate and carbon dioxide with the concomitant reduction of NADP(+).</text>
</comment>
<keyword evidence="9 17" id="KW-0460">Magnesium</keyword>
<evidence type="ECO:0000256" key="11">
    <source>
        <dbReference type="ARBA" id="ARBA00023002"/>
    </source>
</evidence>
<feature type="binding site" evidence="15">
    <location>
        <position position="104"/>
    </location>
    <ligand>
        <name>D-threo-isocitrate</name>
        <dbReference type="ChEBI" id="CHEBI:15562"/>
    </ligand>
</feature>
<dbReference type="AlphaFoldDB" id="A0A4Y9ADM2"/>
<evidence type="ECO:0000256" key="12">
    <source>
        <dbReference type="ARBA" id="ARBA00023211"/>
    </source>
</evidence>
<reference evidence="22 23" key="1">
    <citation type="submission" date="2019-03" db="EMBL/GenBank/DDBJ databases">
        <title>Genome sequence of Lentibacillus salicampi ATCC BAA-719.</title>
        <authorList>
            <person name="Maclea K.S."/>
            <person name="Simoes Junior M."/>
        </authorList>
    </citation>
    <scope>NUCLEOTIDE SEQUENCE [LARGE SCALE GENOMIC DNA]</scope>
    <source>
        <strain evidence="22 23">ATCC BAA-719</strain>
    </source>
</reference>
<sequence>MTQGEKITVDNGKMNVPNRPIVPFIEGDGTGPDIWAAARRVIEAAVDKAYNGEKAIDWKEVYAGQKAYDKTGEWLPDETLKTIDEYKIAIKGPLTTPIGGGIRSLNVALRQELDLFTCLRPVRYFTGVPSPVKNPEDVDMAIFRENTEDIYAGIEWQKGTDDVKKVIDFLQNEMGVNNIRFPETSGIGVKPVSEEGTKRLVRAAIDYALNEGRESVTLVHKGNIMKFTEGSFKNWGYEVAEQEYGDKVFTWAEYDRIVEKDGKDAANKAQDEAVAAGRILVKDAIADIFLQQILTRPKEFDVVATMNLNGDYISDALAAQVGGIGIAPGANINYDTGHAIFEATHGTAPKYAGMDKVNPSSMILSAVLMLEHLEWREAADLITKAMDKTIASKVVTYDFARMMDGATKVKTSEFGDELIKNMDS</sequence>
<feature type="binding site" evidence="16">
    <location>
        <position position="95"/>
    </location>
    <ligand>
        <name>NADP(+)</name>
        <dbReference type="ChEBI" id="CHEBI:58349"/>
    </ligand>
</feature>
<feature type="site" description="Critical for catalysis" evidence="18">
    <location>
        <position position="151"/>
    </location>
</feature>
<dbReference type="InterPro" id="IPR019818">
    <property type="entry name" value="IsoCit/isopropylmalate_DH_CS"/>
</dbReference>
<comment type="cofactor">
    <cofactor evidence="17">
        <name>Mg(2+)</name>
        <dbReference type="ChEBI" id="CHEBI:18420"/>
    </cofactor>
    <cofactor evidence="17">
        <name>Mn(2+)</name>
        <dbReference type="ChEBI" id="CHEBI:29035"/>
    </cofactor>
    <text evidence="17">Binds 1 Mg(2+) or Mn(2+) ion per subunit.</text>
</comment>
<evidence type="ECO:0000256" key="10">
    <source>
        <dbReference type="ARBA" id="ARBA00022857"/>
    </source>
</evidence>
<evidence type="ECO:0000256" key="15">
    <source>
        <dbReference type="PIRSR" id="PIRSR604439-1"/>
    </source>
</evidence>
<feature type="domain" description="Isopropylmalate dehydrogenase-like" evidence="21">
    <location>
        <begin position="21"/>
        <end position="418"/>
    </location>
</feature>
<evidence type="ECO:0000256" key="4">
    <source>
        <dbReference type="ARBA" id="ARBA00013013"/>
    </source>
</evidence>
<feature type="site" description="Critical for catalysis" evidence="18">
    <location>
        <position position="221"/>
    </location>
</feature>
<feature type="binding site" evidence="17">
    <location>
        <position position="311"/>
    </location>
    <ligand>
        <name>Mg(2+)</name>
        <dbReference type="ChEBI" id="CHEBI:18420"/>
    </ligand>
</feature>
<dbReference type="NCBIfam" id="TIGR00183">
    <property type="entry name" value="prok_nadp_idh"/>
    <property type="match status" value="1"/>
</dbReference>
<feature type="binding site" evidence="15">
    <location>
        <position position="120"/>
    </location>
    <ligand>
        <name>D-threo-isocitrate</name>
        <dbReference type="ChEBI" id="CHEBI:15562"/>
    </ligand>
</feature>
<dbReference type="GO" id="GO:0006099">
    <property type="term" value="P:tricarboxylic acid cycle"/>
    <property type="evidence" value="ECO:0007669"/>
    <property type="project" value="UniProtKB-UniRule"/>
</dbReference>
<dbReference type="EC" id="1.1.1.42" evidence="4 20"/>
<keyword evidence="12 17" id="KW-0464">Manganese</keyword>
<evidence type="ECO:0000256" key="5">
    <source>
        <dbReference type="ARBA" id="ARBA00019562"/>
    </source>
</evidence>
<evidence type="ECO:0000259" key="21">
    <source>
        <dbReference type="SMART" id="SM01329"/>
    </source>
</evidence>
<feature type="modified residue" description="N6-acetyllysine" evidence="19">
    <location>
        <position position="133"/>
    </location>
</feature>
<dbReference type="PROSITE" id="PS00470">
    <property type="entry name" value="IDH_IMDH"/>
    <property type="match status" value="1"/>
</dbReference>
<keyword evidence="8 20" id="KW-0479">Metal-binding</keyword>
<dbReference type="GO" id="GO:0000287">
    <property type="term" value="F:magnesium ion binding"/>
    <property type="evidence" value="ECO:0007669"/>
    <property type="project" value="InterPro"/>
</dbReference>
<dbReference type="Proteomes" id="UP000298484">
    <property type="component" value="Unassembled WGS sequence"/>
</dbReference>
<feature type="binding site" evidence="16">
    <location>
        <position position="358"/>
    </location>
    <ligand>
        <name>NADP(+)</name>
        <dbReference type="ChEBI" id="CHEBI:58349"/>
    </ligand>
</feature>
<dbReference type="SUPFAM" id="SSF53659">
    <property type="entry name" value="Isocitrate/Isopropylmalate dehydrogenase-like"/>
    <property type="match status" value="1"/>
</dbReference>
<evidence type="ECO:0000256" key="18">
    <source>
        <dbReference type="PIRSR" id="PIRSR604439-4"/>
    </source>
</evidence>
<evidence type="ECO:0000256" key="7">
    <source>
        <dbReference type="ARBA" id="ARBA00022532"/>
    </source>
</evidence>
<proteinExistence type="inferred from homology"/>
<feature type="binding site" evidence="15">
    <location>
        <position position="106"/>
    </location>
    <ligand>
        <name>D-threo-isocitrate</name>
        <dbReference type="ChEBI" id="CHEBI:15562"/>
    </ligand>
</feature>
<evidence type="ECO:0000256" key="8">
    <source>
        <dbReference type="ARBA" id="ARBA00022723"/>
    </source>
</evidence>
<feature type="modified residue" description="N6-succinyllysine" evidence="19">
    <location>
        <position position="233"/>
    </location>
</feature>
<dbReference type="GO" id="GO:0004450">
    <property type="term" value="F:isocitrate dehydrogenase (NADP+) activity"/>
    <property type="evidence" value="ECO:0007669"/>
    <property type="project" value="UniProtKB-UniRule"/>
</dbReference>
<feature type="binding site" evidence="16">
    <location>
        <position position="397"/>
    </location>
    <ligand>
        <name>NADP(+)</name>
        <dbReference type="ChEBI" id="CHEBI:58349"/>
    </ligand>
</feature>
<dbReference type="InterPro" id="IPR004439">
    <property type="entry name" value="Isocitrate_DH_NADP_dimer_prok"/>
</dbReference>
<keyword evidence="7 20" id="KW-0816">Tricarboxylic acid cycle</keyword>
<gene>
    <name evidence="22" type="ORF">E4U82_03585</name>
</gene>
<evidence type="ECO:0000256" key="20">
    <source>
        <dbReference type="RuleBase" id="RU004446"/>
    </source>
</evidence>
<evidence type="ECO:0000313" key="23">
    <source>
        <dbReference type="Proteomes" id="UP000298484"/>
    </source>
</evidence>
<dbReference type="SMART" id="SM01329">
    <property type="entry name" value="Iso_dh"/>
    <property type="match status" value="1"/>
</dbReference>
<evidence type="ECO:0000256" key="13">
    <source>
        <dbReference type="ARBA" id="ARBA00023554"/>
    </source>
</evidence>
<dbReference type="EMBL" id="SRHY01000003">
    <property type="protein sequence ID" value="TFJ93906.1"/>
    <property type="molecule type" value="Genomic_DNA"/>
</dbReference>
<evidence type="ECO:0000256" key="17">
    <source>
        <dbReference type="PIRSR" id="PIRSR604439-3"/>
    </source>
</evidence>
<dbReference type="Pfam" id="PF00180">
    <property type="entry name" value="Iso_dh"/>
    <property type="match status" value="1"/>
</dbReference>
<dbReference type="PANTHER" id="PTHR43504:SF1">
    <property type="entry name" value="ISOCITRATE DEHYDROGENASE [NADP]"/>
    <property type="match status" value="1"/>
</dbReference>
<name>A0A4Y9ADM2_9BACI</name>
<feature type="binding site" evidence="16">
    <location>
        <begin position="345"/>
        <end position="351"/>
    </location>
    <ligand>
        <name>NADP(+)</name>
        <dbReference type="ChEBI" id="CHEBI:58349"/>
    </ligand>
</feature>
<evidence type="ECO:0000256" key="14">
    <source>
        <dbReference type="ARBA" id="ARBA00046127"/>
    </source>
</evidence>
<dbReference type="Gene3D" id="3.40.718.10">
    <property type="entry name" value="Isopropylmalate Dehydrogenase"/>
    <property type="match status" value="1"/>
</dbReference>
<feature type="binding site" evidence="16">
    <location>
        <position position="401"/>
    </location>
    <ligand>
        <name>NADP(+)</name>
        <dbReference type="ChEBI" id="CHEBI:58349"/>
    </ligand>
</feature>
<dbReference type="RefSeq" id="WP_135108679.1">
    <property type="nucleotide sequence ID" value="NZ_SRHY01000003.1"/>
</dbReference>
<keyword evidence="10 16" id="KW-0521">NADP</keyword>
<evidence type="ECO:0000256" key="2">
    <source>
        <dbReference type="ARBA" id="ARBA00007769"/>
    </source>
</evidence>
<feature type="binding site" evidence="15">
    <location>
        <position position="144"/>
    </location>
    <ligand>
        <name>D-threo-isocitrate</name>
        <dbReference type="ChEBI" id="CHEBI:15562"/>
    </ligand>
</feature>
<evidence type="ECO:0000256" key="9">
    <source>
        <dbReference type="ARBA" id="ARBA00022842"/>
    </source>
</evidence>
<comment type="similarity">
    <text evidence="2">Belongs to the isocitrate and isopropylmalate dehydrogenases family.</text>
</comment>
<evidence type="ECO:0000256" key="16">
    <source>
        <dbReference type="PIRSR" id="PIRSR604439-2"/>
    </source>
</evidence>
<evidence type="ECO:0000313" key="22">
    <source>
        <dbReference type="EMBL" id="TFJ93906.1"/>
    </source>
</evidence>
<evidence type="ECO:0000256" key="6">
    <source>
        <dbReference type="ARBA" id="ARBA00022435"/>
    </source>
</evidence>
<evidence type="ECO:0000256" key="3">
    <source>
        <dbReference type="ARBA" id="ARBA00011738"/>
    </source>
</evidence>
<comment type="cofactor">
    <cofactor evidence="1">
        <name>Mn(2+)</name>
        <dbReference type="ChEBI" id="CHEBI:29035"/>
    </cofactor>
</comment>
<dbReference type="PANTHER" id="PTHR43504">
    <property type="entry name" value="ISOCITRATE DEHYDROGENASE [NADP]"/>
    <property type="match status" value="1"/>
</dbReference>
<protein>
    <recommendedName>
        <fullName evidence="5 20">Isocitrate dehydrogenase [NADP]</fullName>
        <ecNumber evidence="4 20">1.1.1.42</ecNumber>
    </recommendedName>
</protein>
<dbReference type="InterPro" id="IPR024084">
    <property type="entry name" value="IsoPropMal-DH-like_dom"/>
</dbReference>
<keyword evidence="23" id="KW-1185">Reference proteome</keyword>
<feature type="modified residue" description="N6-succinyllysine" evidence="19">
    <location>
        <position position="91"/>
    </location>
</feature>
<evidence type="ECO:0000256" key="1">
    <source>
        <dbReference type="ARBA" id="ARBA00001936"/>
    </source>
</evidence>
<dbReference type="NCBIfam" id="NF005425">
    <property type="entry name" value="PRK07006.1"/>
    <property type="match status" value="1"/>
</dbReference>
<evidence type="ECO:0000256" key="19">
    <source>
        <dbReference type="PIRSR" id="PIRSR604439-5"/>
    </source>
</evidence>
<comment type="subunit">
    <text evidence="3">Homodimer.</text>
</comment>
<organism evidence="22 23">
    <name type="scientific">Lentibacillus salicampi</name>
    <dbReference type="NCBI Taxonomy" id="175306"/>
    <lineage>
        <taxon>Bacteria</taxon>
        <taxon>Bacillati</taxon>
        <taxon>Bacillota</taxon>
        <taxon>Bacilli</taxon>
        <taxon>Bacillales</taxon>
        <taxon>Bacillaceae</taxon>
        <taxon>Lentibacillus</taxon>
    </lineage>
</organism>
<feature type="binding site" evidence="15">
    <location>
        <position position="110"/>
    </location>
    <ligand>
        <name>D-threo-isocitrate</name>
        <dbReference type="ChEBI" id="CHEBI:15562"/>
    </ligand>
</feature>
<comment type="catalytic activity">
    <reaction evidence="13">
        <text>D-threo-isocitrate + NADP(+) = 2-oxoglutarate + CO2 + NADPH</text>
        <dbReference type="Rhea" id="RHEA:19629"/>
        <dbReference type="ChEBI" id="CHEBI:15562"/>
        <dbReference type="ChEBI" id="CHEBI:16526"/>
        <dbReference type="ChEBI" id="CHEBI:16810"/>
        <dbReference type="ChEBI" id="CHEBI:57783"/>
        <dbReference type="ChEBI" id="CHEBI:58349"/>
        <dbReference type="EC" id="1.1.1.42"/>
    </reaction>
</comment>
<keyword evidence="6 20" id="KW-0329">Glyoxylate bypass</keyword>